<dbReference type="GO" id="GO:0004252">
    <property type="term" value="F:serine-type endopeptidase activity"/>
    <property type="evidence" value="ECO:0007669"/>
    <property type="project" value="InterPro"/>
</dbReference>
<evidence type="ECO:0000313" key="15">
    <source>
        <dbReference type="EMBL" id="CAC8236231.1"/>
    </source>
</evidence>
<evidence type="ECO:0000313" key="19">
    <source>
        <dbReference type="EMBL" id="KSA77413.1"/>
    </source>
</evidence>
<dbReference type="InterPro" id="IPR009003">
    <property type="entry name" value="Peptidase_S1_PA"/>
</dbReference>
<keyword evidence="3" id="KW-0964">Secreted</keyword>
<dbReference type="Proteomes" id="UP000443708">
    <property type="component" value="Unassembled WGS sequence"/>
</dbReference>
<evidence type="ECO:0000313" key="14">
    <source>
        <dbReference type="EMBL" id="CAC5810248.1"/>
    </source>
</evidence>
<evidence type="ECO:0000313" key="33">
    <source>
        <dbReference type="Proteomes" id="UP000505390"/>
    </source>
</evidence>
<feature type="active site" description="Charge relay system" evidence="8">
    <location>
        <position position="191"/>
    </location>
</feature>
<evidence type="ECO:0000256" key="8">
    <source>
        <dbReference type="PIRSR" id="PIRSR608256-1"/>
    </source>
</evidence>
<evidence type="ECO:0000313" key="21">
    <source>
        <dbReference type="EMBL" id="MVM09790.1"/>
    </source>
</evidence>
<reference evidence="17" key="1">
    <citation type="journal article" date="2015" name="J. Infect. Dis.">
        <title>Parallel Epidemics of Community-Associated Methicillin-Resistant Staphylococcus aureus USA300 Infection in North and South America.</title>
        <authorList>
            <person name="Planet P.J."/>
            <person name="Diaz L."/>
            <person name="Kolokotronis S.O."/>
            <person name="Narechania A."/>
            <person name="Reyes J."/>
            <person name="Xing G."/>
            <person name="Rincon S."/>
            <person name="Smith H."/>
            <person name="Panesso D."/>
            <person name="Ryan C."/>
            <person name="Smith D.P."/>
            <person name="Guzman M."/>
            <person name="Zurita J."/>
            <person name="Sebra R."/>
            <person name="Deikus G."/>
            <person name="Nolan R.L."/>
            <person name="Tenover F.C."/>
            <person name="Weinstock G.M."/>
            <person name="Robinson D.A."/>
            <person name="Arias C.A."/>
        </authorList>
    </citation>
    <scope>NUCLEOTIDE SEQUENCE</scope>
    <source>
        <strain evidence="17">CA15</strain>
        <strain evidence="18">M121</strain>
    </source>
</reference>
<dbReference type="Proteomes" id="UP000478867">
    <property type="component" value="Unassembled WGS sequence"/>
</dbReference>
<evidence type="ECO:0000313" key="31">
    <source>
        <dbReference type="Proteomes" id="UP000471199"/>
    </source>
</evidence>
<evidence type="ECO:0000313" key="26">
    <source>
        <dbReference type="Proteomes" id="UP000217245"/>
    </source>
</evidence>
<evidence type="ECO:0000256" key="7">
    <source>
        <dbReference type="ARBA" id="ARBA00022825"/>
    </source>
</evidence>
<dbReference type="PANTHER" id="PTHR43019:SF23">
    <property type="entry name" value="PROTEASE DO-LIKE 5, CHLOROPLASTIC"/>
    <property type="match status" value="1"/>
</dbReference>
<dbReference type="Proteomes" id="UP000466646">
    <property type="component" value="Unassembled WGS sequence"/>
</dbReference>
<dbReference type="EMBL" id="JAAFLG010000061">
    <property type="protein sequence ID" value="NDP57681.1"/>
    <property type="molecule type" value="Genomic_DNA"/>
</dbReference>
<feature type="domain" description="Peptidase S1" evidence="10">
    <location>
        <begin position="46"/>
        <end position="223"/>
    </location>
</feature>
<dbReference type="EMBL" id="CACTOE010000018">
    <property type="protein sequence ID" value="CAA4152394.1"/>
    <property type="molecule type" value="Genomic_DNA"/>
</dbReference>
<dbReference type="AlphaFoldDB" id="A0A0D6HF50"/>
<evidence type="ECO:0000313" key="17">
    <source>
        <dbReference type="EMBL" id="KMR35939.1"/>
    </source>
</evidence>
<evidence type="ECO:0000259" key="10">
    <source>
        <dbReference type="Pfam" id="PF00089"/>
    </source>
</evidence>
<evidence type="ECO:0000313" key="27">
    <source>
        <dbReference type="Proteomes" id="UP000254116"/>
    </source>
</evidence>
<name>A0A0D6HF50_STAAU</name>
<dbReference type="SUPFAM" id="SSF50494">
    <property type="entry name" value="Trypsin-like serine proteases"/>
    <property type="match status" value="1"/>
</dbReference>
<dbReference type="EMBL" id="JAANEC010000034">
    <property type="protein sequence ID" value="NUY11535.1"/>
    <property type="molecule type" value="Genomic_DNA"/>
</dbReference>
<dbReference type="EMBL" id="LR133917">
    <property type="protein sequence ID" value="VDY48641.1"/>
    <property type="molecule type" value="Genomic_DNA"/>
</dbReference>
<reference evidence="19" key="3">
    <citation type="journal article" date="2016" name="J. Infect. Dis.">
        <title>Comparative Genomics of Community-Associated Methicillin-Resistant Staphylococcus aureus Shows the Emergence of Clone ST8-USA300 in Geneva, Switzerland.</title>
        <authorList>
            <person name="Von Dach E."/>
            <person name="Diene S.M."/>
            <person name="Fankhauser C."/>
            <person name="Schrenzel J."/>
            <person name="Harbarth S."/>
            <person name="Francois P."/>
        </authorList>
    </citation>
    <scope>NUCLEOTIDE SEQUENCE</scope>
    <source>
        <strain evidence="19">MRSA_S26</strain>
    </source>
</reference>
<dbReference type="Proteomes" id="UP000052129">
    <property type="component" value="Unassembled WGS sequence"/>
</dbReference>
<comment type="subcellular location">
    <subcellularLocation>
        <location evidence="1">Secreted</location>
    </subcellularLocation>
</comment>
<dbReference type="Proteomes" id="UP000442782">
    <property type="component" value="Unassembled WGS sequence"/>
</dbReference>
<dbReference type="EMBL" id="LALQ01000088">
    <property type="protein sequence ID" value="KMR55572.1"/>
    <property type="molecule type" value="Genomic_DNA"/>
</dbReference>
<keyword evidence="4 9" id="KW-0645">Protease</keyword>
<dbReference type="EMBL" id="CP023391">
    <property type="protein sequence ID" value="ATC71917.1"/>
    <property type="molecule type" value="Genomic_DNA"/>
</dbReference>
<dbReference type="EMBL" id="CACTPI010000014">
    <property type="protein sequence ID" value="CAA4158994.1"/>
    <property type="molecule type" value="Genomic_DNA"/>
</dbReference>
<feature type="active site" description="Charge relay system" evidence="8">
    <location>
        <position position="113"/>
    </location>
</feature>
<evidence type="ECO:0000313" key="18">
    <source>
        <dbReference type="EMBL" id="KMR55572.1"/>
    </source>
</evidence>
<dbReference type="EMBL" id="CAIIGD010000014">
    <property type="protein sequence ID" value="CAC8236231.1"/>
    <property type="molecule type" value="Genomic_DNA"/>
</dbReference>
<dbReference type="GO" id="GO:0006508">
    <property type="term" value="P:proteolysis"/>
    <property type="evidence" value="ECO:0007669"/>
    <property type="project" value="UniProtKB-KW"/>
</dbReference>
<accession>A0A1E8WPA2</accession>
<reference evidence="31 32" key="6">
    <citation type="submission" date="2019-11" db="EMBL/GenBank/DDBJ databases">
        <title>Implementation of targeted gown and glove precautions to prevent Staphylococcus aureus acquisition in community-based nursing homes.</title>
        <authorList>
            <person name="Stine O.C."/>
        </authorList>
    </citation>
    <scope>NUCLEOTIDE SEQUENCE [LARGE SCALE GENOMIC DNA]</scope>
    <source>
        <strain evidence="21 32">S_1081.LBCF.DN</strain>
        <strain evidence="20 31">S_2062.LAUP.DI</strain>
    </source>
</reference>
<dbReference type="InterPro" id="IPR001254">
    <property type="entry name" value="Trypsin_dom"/>
</dbReference>
<evidence type="ECO:0000256" key="2">
    <source>
        <dbReference type="ARBA" id="ARBA00008764"/>
    </source>
</evidence>
<dbReference type="Proteomes" id="UP000505390">
    <property type="component" value="Unassembled WGS sequence"/>
</dbReference>
<dbReference type="GO" id="GO:0005576">
    <property type="term" value="C:extracellular region"/>
    <property type="evidence" value="ECO:0007669"/>
    <property type="project" value="UniProtKB-SubCell"/>
</dbReference>
<dbReference type="EMBL" id="WPXC01000007">
    <property type="protein sequence ID" value="MVM09790.1"/>
    <property type="molecule type" value="Genomic_DNA"/>
</dbReference>
<evidence type="ECO:0000256" key="3">
    <source>
        <dbReference type="ARBA" id="ARBA00022525"/>
    </source>
</evidence>
<dbReference type="EMBL" id="CAIGXB010000014">
    <property type="protein sequence ID" value="CAC5810248.1"/>
    <property type="molecule type" value="Genomic_DNA"/>
</dbReference>
<keyword evidence="6 9" id="KW-0378">Hydrolase</keyword>
<dbReference type="Proteomes" id="UP000507112">
    <property type="component" value="Unassembled WGS sequence"/>
</dbReference>
<reference evidence="19" key="2">
    <citation type="submission" date="2015-06" db="EMBL/GenBank/DDBJ databases">
        <authorList>
            <person name="Diene S.M."/>
            <person name="Von Dach E."/>
            <person name="Fankhauser C."/>
            <person name="Schrenzel J."/>
            <person name="Harbarth S."/>
            <person name="Francois P."/>
        </authorList>
    </citation>
    <scope>NUCLEOTIDE SEQUENCE</scope>
    <source>
        <strain evidence="19">MRSA_S26</strain>
    </source>
</reference>
<evidence type="ECO:0000256" key="6">
    <source>
        <dbReference type="ARBA" id="ARBA00022801"/>
    </source>
</evidence>
<reference evidence="22 30" key="8">
    <citation type="submission" date="2020-01" db="EMBL/GenBank/DDBJ databases">
        <title>Analysis of Virulence and Antimicrobial Resistance Gene Carriage in Staphylococcus aureus Infections in Equids Using Whole Genome Sequencing.</title>
        <authorList>
            <person name="Little S.V."/>
            <person name="Hillhouse A.E."/>
            <person name="Cohen N.D."/>
            <person name="Lawhon S.D."/>
            <person name="Bryan L.K."/>
        </authorList>
    </citation>
    <scope>NUCLEOTIDE SEQUENCE [LARGE SCALE GENOMIC DNA]</scope>
    <source>
        <strain evidence="22 30">61-017</strain>
    </source>
</reference>
<dbReference type="PROSITE" id="PS00672">
    <property type="entry name" value="V8_HIS"/>
    <property type="match status" value="1"/>
</dbReference>
<evidence type="ECO:0000313" key="11">
    <source>
        <dbReference type="EMBL" id="ATC71917.1"/>
    </source>
</evidence>
<evidence type="ECO:0000256" key="1">
    <source>
        <dbReference type="ARBA" id="ARBA00004613"/>
    </source>
</evidence>
<evidence type="ECO:0000313" key="35">
    <source>
        <dbReference type="Proteomes" id="UP000547874"/>
    </source>
</evidence>
<dbReference type="EMBL" id="LFVP01000014">
    <property type="protein sequence ID" value="KSA77413.1"/>
    <property type="molecule type" value="Genomic_DNA"/>
</dbReference>
<evidence type="ECO:0000313" key="20">
    <source>
        <dbReference type="EMBL" id="MVK33873.1"/>
    </source>
</evidence>
<dbReference type="Proteomes" id="UP000547874">
    <property type="component" value="Unassembled WGS sequence"/>
</dbReference>
<evidence type="ECO:0000256" key="9">
    <source>
        <dbReference type="RuleBase" id="RU004296"/>
    </source>
</evidence>
<sequence>MNKNIIIKSIAALTILTSVTGVGTTVVEGIQQTAKAEHNVKLIKNTNVAPYNGVVSIGSGTGFIVGKNTIVTNKHVVAGMEIGAHIIAHPNGEYNNGGFYKVKKIVRYSGQEDIAILHVEDKAVHPKNRNFKDYTGILKIASEAKENERISIVGYPEPYINKFQMYESTGKVLSVKGNMIITDAFVEPGNSGSAVFNSKYEVVGVHFGGNGPGNKSTKGYGVYFSPEIKKFIADNTDK</sequence>
<gene>
    <name evidence="12" type="primary">splF_2</name>
    <name evidence="20" type="synonym">splE</name>
    <name evidence="19" type="ORF">ACR79_13810</name>
    <name evidence="11" type="ORF">CNH36_09680</name>
    <name evidence="18" type="ORF">EP54_14205</name>
    <name evidence="17" type="ORF">EQ90_10675</name>
    <name evidence="20" type="ORF">GO814_01780</name>
    <name evidence="21" type="ORF">GO942_03645</name>
    <name evidence="23" type="ORF">GQX37_03090</name>
    <name evidence="22" type="ORF">GZ130_13995</name>
    <name evidence="24" type="ORF">NCTC10702_02831</name>
    <name evidence="16" type="ORF">NCTC13131_06021</name>
    <name evidence="25" type="ORF">NCTC8317_01713</name>
    <name evidence="12" type="ORF">SAMEA1029512_02314</name>
    <name evidence="13" type="ORF">SAMEA1029528_02492</name>
    <name evidence="14" type="ORF">SAMEA4008575_02654</name>
    <name evidence="15" type="ORF">SAMEA70146418_02695</name>
</gene>
<dbReference type="Pfam" id="PF00089">
    <property type="entry name" value="Trypsin"/>
    <property type="match status" value="1"/>
</dbReference>
<evidence type="ECO:0000313" key="34">
    <source>
        <dbReference type="Proteomes" id="UP000507112"/>
    </source>
</evidence>
<evidence type="ECO:0000313" key="29">
    <source>
        <dbReference type="Proteomes" id="UP000443708"/>
    </source>
</evidence>
<reference evidence="23 35" key="7">
    <citation type="journal article" date="2020" name="J. Antimicrob. Chemother.">
        <title>Detection of heterogeneous vancomycin intermediate resistance in MRSA isolates from Latin America.</title>
        <authorList>
            <person name="Castro B.E."/>
            <person name="Berrio M."/>
            <person name="Vargas M.L."/>
            <person name="Carvajal L.P."/>
            <person name="Millan L.V."/>
            <person name="Rios R."/>
            <person name="Hernandez A.K."/>
            <person name="Rincon S."/>
            <person name="Cubides P."/>
            <person name="Forero E."/>
            <person name="Dinh A."/>
            <person name="Seas C."/>
            <person name="Munita J.M."/>
            <person name="Arias C.A."/>
            <person name="Reyes J."/>
            <person name="Diaz L."/>
        </authorList>
    </citation>
    <scope>NUCLEOTIDE SEQUENCE [LARGE SCALE GENOMIC DNA]</scope>
    <source>
        <strain evidence="23 35">UE1097</strain>
    </source>
</reference>
<evidence type="ECO:0000256" key="5">
    <source>
        <dbReference type="ARBA" id="ARBA00022729"/>
    </source>
</evidence>
<dbReference type="EC" id="3.4.21.-" evidence="9"/>
<dbReference type="InterPro" id="IPR028301">
    <property type="entry name" value="V8_his_AS"/>
</dbReference>
<dbReference type="SMR" id="A0A0D6HF50"/>
<dbReference type="Proteomes" id="UP000254116">
    <property type="component" value="Unassembled WGS sequence"/>
</dbReference>
<dbReference type="Gene3D" id="2.40.10.10">
    <property type="entry name" value="Trypsin-like serine proteases"/>
    <property type="match status" value="2"/>
</dbReference>
<organism evidence="17">
    <name type="scientific">Staphylococcus aureus</name>
    <dbReference type="NCBI Taxonomy" id="1280"/>
    <lineage>
        <taxon>Bacteria</taxon>
        <taxon>Bacillati</taxon>
        <taxon>Bacillota</taxon>
        <taxon>Bacilli</taxon>
        <taxon>Bacillales</taxon>
        <taxon>Staphylococcaceae</taxon>
        <taxon>Staphylococcus</taxon>
    </lineage>
</organism>
<accession>A0A0D6HF50</accession>
<evidence type="ECO:0000313" key="23">
    <source>
        <dbReference type="EMBL" id="NUY11535.1"/>
    </source>
</evidence>
<evidence type="ECO:0000313" key="30">
    <source>
        <dbReference type="Proteomes" id="UP000466646"/>
    </source>
</evidence>
<keyword evidence="5" id="KW-0732">Signal</keyword>
<reference evidence="11 26" key="4">
    <citation type="submission" date="2017-09" db="EMBL/GenBank/DDBJ databases">
        <title>A single nucleotide polymorphism in the Staphylococcus aureus virulence regulator SaeR abolishes pathogenesis.</title>
        <authorList>
            <person name="Copin R.J."/>
            <person name="Sause W."/>
            <person name="Shopsin B."/>
            <person name="Torres V.J."/>
        </authorList>
    </citation>
    <scope>NUCLEOTIDE SEQUENCE [LARGE SCALE GENOMIC DNA]</scope>
    <source>
        <strain evidence="26">Newman</strain>
        <strain evidence="11">Newman_D2C</strain>
    </source>
</reference>
<reference evidence="33 34" key="9">
    <citation type="submission" date="2020-06" db="EMBL/GenBank/DDBJ databases">
        <authorList>
            <consortium name="Pathogen Informatics"/>
        </authorList>
    </citation>
    <scope>NUCLEOTIDE SEQUENCE [LARGE SCALE GENOMIC DNA]</scope>
    <source>
        <strain evidence="15 34">MOS105</strain>
        <strain evidence="16">NCTC13131</strain>
        <strain evidence="25">NCTC8317</strain>
        <strain evidence="13 29">S040_N01_C01</strain>
        <strain evidence="12 28">S087_N01_C01</strain>
        <strain evidence="14 33">SG160</strain>
    </source>
</reference>
<evidence type="ECO:0000313" key="24">
    <source>
        <dbReference type="EMBL" id="SUL36550.1"/>
    </source>
</evidence>
<dbReference type="KEGG" id="saur:SABB_01933"/>
<evidence type="ECO:0000313" key="28">
    <source>
        <dbReference type="Proteomes" id="UP000442782"/>
    </source>
</evidence>
<evidence type="ECO:0000256" key="4">
    <source>
        <dbReference type="ARBA" id="ARBA00022670"/>
    </source>
</evidence>
<evidence type="ECO:0000313" key="16">
    <source>
        <dbReference type="EMBL" id="CAD7355007.1"/>
    </source>
</evidence>
<dbReference type="RefSeq" id="WP_001038759.1">
    <property type="nucleotide sequence ID" value="NC_021670.1"/>
</dbReference>
<dbReference type="PRINTS" id="PR00839">
    <property type="entry name" value="V8PROTEASE"/>
</dbReference>
<dbReference type="Proteomes" id="UP000217245">
    <property type="component" value="Chromosome"/>
</dbReference>
<dbReference type="PANTHER" id="PTHR43019">
    <property type="entry name" value="SERINE ENDOPROTEASE DEGS"/>
    <property type="match status" value="1"/>
</dbReference>
<protein>
    <recommendedName>
        <fullName evidence="9">Serine protease</fullName>
        <ecNumber evidence="9">3.4.21.-</ecNumber>
    </recommendedName>
</protein>
<proteinExistence type="inferred from homology"/>
<dbReference type="PRINTS" id="PR01774">
    <property type="entry name" value="EXFOLTOXIN"/>
</dbReference>
<dbReference type="EMBL" id="UHBY01000003">
    <property type="protein sequence ID" value="SUL36550.1"/>
    <property type="molecule type" value="Genomic_DNA"/>
</dbReference>
<keyword evidence="7 9" id="KW-0720">Serine protease</keyword>
<evidence type="ECO:0000313" key="32">
    <source>
        <dbReference type="Proteomes" id="UP000478867"/>
    </source>
</evidence>
<dbReference type="InterPro" id="IPR008353">
    <property type="entry name" value="Peptidase_S1B_tx"/>
</dbReference>
<evidence type="ECO:0000313" key="13">
    <source>
        <dbReference type="EMBL" id="CAA4158994.1"/>
    </source>
</evidence>
<reference evidence="24 27" key="5">
    <citation type="submission" date="2018-06" db="EMBL/GenBank/DDBJ databases">
        <authorList>
            <consortium name="Pathogen Informatics"/>
            <person name="Doyle S."/>
        </authorList>
    </citation>
    <scope>NUCLEOTIDE SEQUENCE [LARGE SCALE GENOMIC DNA]</scope>
    <source>
        <strain evidence="24 27">NCTC10702</strain>
    </source>
</reference>
<dbReference type="Proteomes" id="UP000280323">
    <property type="component" value="Chromosome"/>
</dbReference>
<dbReference type="InterPro" id="IPR043504">
    <property type="entry name" value="Peptidase_S1_PA_chymotrypsin"/>
</dbReference>
<dbReference type="InterPro" id="IPR008256">
    <property type="entry name" value="Peptidase_S1B"/>
</dbReference>
<dbReference type="EMBL" id="UAUZ02000004">
    <property type="protein sequence ID" value="CAD7355007.1"/>
    <property type="molecule type" value="Genomic_DNA"/>
</dbReference>
<dbReference type="EMBL" id="LALJ01000025">
    <property type="protein sequence ID" value="KMR35939.1"/>
    <property type="molecule type" value="Genomic_DNA"/>
</dbReference>
<evidence type="ECO:0000313" key="12">
    <source>
        <dbReference type="EMBL" id="CAA4152394.1"/>
    </source>
</evidence>
<evidence type="ECO:0000313" key="25">
    <source>
        <dbReference type="EMBL" id="VDY48641.1"/>
    </source>
</evidence>
<dbReference type="Proteomes" id="UP000251686">
    <property type="component" value="Unassembled WGS sequence"/>
</dbReference>
<comment type="similarity">
    <text evidence="2 9">Belongs to the peptidase S1B family.</text>
</comment>
<dbReference type="EMBL" id="WPTS01000014">
    <property type="protein sequence ID" value="MVK33873.1"/>
    <property type="molecule type" value="Genomic_DNA"/>
</dbReference>
<evidence type="ECO:0000313" key="22">
    <source>
        <dbReference type="EMBL" id="NDP57681.1"/>
    </source>
</evidence>
<dbReference type="Proteomes" id="UP000471199">
    <property type="component" value="Unassembled WGS sequence"/>
</dbReference>
<dbReference type="OMA" id="MEIGEHI"/>
<feature type="active site" description="Charge relay system" evidence="8">
    <location>
        <position position="75"/>
    </location>
</feature>